<dbReference type="PATRIC" id="fig|582680.7.peg.589"/>
<proteinExistence type="predicted"/>
<reference evidence="1 2" key="1">
    <citation type="submission" date="2015-02" db="EMBL/GenBank/DDBJ databases">
        <title>Draft genome sequences of ten Microbacterium spp. with emphasis on heavy metal contaminated environments.</title>
        <authorList>
            <person name="Corretto E."/>
        </authorList>
    </citation>
    <scope>NUCLEOTIDE SEQUENCE [LARGE SCALE GENOMIC DNA]</scope>
    <source>
        <strain evidence="1 2">DSM 23848</strain>
    </source>
</reference>
<dbReference type="AlphaFoldDB" id="A0A0F0L3F5"/>
<keyword evidence="2" id="KW-1185">Reference proteome</keyword>
<dbReference type="Proteomes" id="UP000033448">
    <property type="component" value="Unassembled WGS sequence"/>
</dbReference>
<name>A0A0F0L3F5_9MICO</name>
<organism evidence="1 2">
    <name type="scientific">Microbacterium azadirachtae</name>
    <dbReference type="NCBI Taxonomy" id="582680"/>
    <lineage>
        <taxon>Bacteria</taxon>
        <taxon>Bacillati</taxon>
        <taxon>Actinomycetota</taxon>
        <taxon>Actinomycetes</taxon>
        <taxon>Micrococcales</taxon>
        <taxon>Microbacteriaceae</taxon>
        <taxon>Microbacterium</taxon>
    </lineage>
</organism>
<evidence type="ECO:0008006" key="3">
    <source>
        <dbReference type="Google" id="ProtNLM"/>
    </source>
</evidence>
<protein>
    <recommendedName>
        <fullName evidence="3">Transcriptional regulator, AbiEi antitoxin, Type IV TA system</fullName>
    </recommendedName>
</protein>
<comment type="caution">
    <text evidence="1">The sequence shown here is derived from an EMBL/GenBank/DDBJ whole genome shotgun (WGS) entry which is preliminary data.</text>
</comment>
<gene>
    <name evidence="1" type="ORF">RL72_00571</name>
</gene>
<sequence>MLRIPWPAPHTHNLGMTKTLGIADARALVHSREQLQSSGTTDRAIEAALAAGALLRLRRDCYVDASAYEGLWTEGRHLVQTIAAARNLNDRGTVFWGPSAAVLHGLPLYRLRPAIVHTVATGAHHGRTRAGVRQHEVALGEDDVVDIDGMLCTSLDRTVLDLACTLPTDAALCAADAAQRREAVDGHEFDPDRAALWQARMHHRASASRAWGIRRARELLAFSDGRAQLPGESVSRLQLQRLSFRDVLLQVPITGADGDRYWLDFGFPGSKVFGEFDGRGKYLDDDLRSGRTAEVIVLDEKRREDDVRGVTGWRFARWDSTHIRTAEILGRRLTQFGLRPPG</sequence>
<accession>A0A0F0L3F5</accession>
<dbReference type="EMBL" id="JYIT01000056">
    <property type="protein sequence ID" value="KJL27219.1"/>
    <property type="molecule type" value="Genomic_DNA"/>
</dbReference>
<evidence type="ECO:0000313" key="2">
    <source>
        <dbReference type="Proteomes" id="UP000033448"/>
    </source>
</evidence>
<evidence type="ECO:0000313" key="1">
    <source>
        <dbReference type="EMBL" id="KJL27219.1"/>
    </source>
</evidence>